<feature type="domain" description="Metallo-beta-lactamase" evidence="1">
    <location>
        <begin position="20"/>
        <end position="230"/>
    </location>
</feature>
<keyword evidence="3" id="KW-1185">Reference proteome</keyword>
<gene>
    <name evidence="2" type="ORF">GCM10010439_44600</name>
</gene>
<dbReference type="PANTHER" id="PTHR42951">
    <property type="entry name" value="METALLO-BETA-LACTAMASE DOMAIN-CONTAINING"/>
    <property type="match status" value="1"/>
</dbReference>
<evidence type="ECO:0000259" key="1">
    <source>
        <dbReference type="SMART" id="SM00849"/>
    </source>
</evidence>
<dbReference type="InterPro" id="IPR001279">
    <property type="entry name" value="Metallo-B-lactamas"/>
</dbReference>
<dbReference type="InterPro" id="IPR050855">
    <property type="entry name" value="NDM-1-like"/>
</dbReference>
<comment type="caution">
    <text evidence="2">The sequence shown here is derived from an EMBL/GenBank/DDBJ whole genome shotgun (WGS) entry which is preliminary data.</text>
</comment>
<dbReference type="RefSeq" id="WP_344452558.1">
    <property type="nucleotide sequence ID" value="NZ_BAAATZ010000019.1"/>
</dbReference>
<organism evidence="2 3">
    <name type="scientific">Actinocorallia aurantiaca</name>
    <dbReference type="NCBI Taxonomy" id="46204"/>
    <lineage>
        <taxon>Bacteria</taxon>
        <taxon>Bacillati</taxon>
        <taxon>Actinomycetota</taxon>
        <taxon>Actinomycetes</taxon>
        <taxon>Streptosporangiales</taxon>
        <taxon>Thermomonosporaceae</taxon>
        <taxon>Actinocorallia</taxon>
    </lineage>
</organism>
<proteinExistence type="predicted"/>
<dbReference type="EMBL" id="BAAATZ010000019">
    <property type="protein sequence ID" value="GAA2730784.1"/>
    <property type="molecule type" value="Genomic_DNA"/>
</dbReference>
<evidence type="ECO:0000313" key="3">
    <source>
        <dbReference type="Proteomes" id="UP001501842"/>
    </source>
</evidence>
<sequence>MKPPLLTRVADGVHFVRTGAVNWTILTEGRDVTLVDAGYPGDLPAVLWALERLGRRPEQIGAVLVTHAHVDHIGSLPRLLSRAPDARVLTSGTEARHARREFLEQATPLDVAANLWRPGFPSWTLHIMRAGALKDVRVPRAEAFPGPGPLDVPGRPVPVLTPGHTSGHTCYHLPEAGALLTGDALVTAHPTSRTDGPQLLPSLFHHDEAAARAALDLLAPLPAGLLLPGHGPHLALSPAEAVAVVRGGDG</sequence>
<name>A0ABN3UDJ6_9ACTN</name>
<dbReference type="SMART" id="SM00849">
    <property type="entry name" value="Lactamase_B"/>
    <property type="match status" value="1"/>
</dbReference>
<evidence type="ECO:0000313" key="2">
    <source>
        <dbReference type="EMBL" id="GAA2730784.1"/>
    </source>
</evidence>
<dbReference type="InterPro" id="IPR036866">
    <property type="entry name" value="RibonucZ/Hydroxyglut_hydro"/>
</dbReference>
<dbReference type="SUPFAM" id="SSF56281">
    <property type="entry name" value="Metallo-hydrolase/oxidoreductase"/>
    <property type="match status" value="1"/>
</dbReference>
<protein>
    <submittedName>
        <fullName evidence="2">MBL fold metallo-hydrolase</fullName>
    </submittedName>
</protein>
<accession>A0ABN3UDJ6</accession>
<reference evidence="2 3" key="1">
    <citation type="journal article" date="2019" name="Int. J. Syst. Evol. Microbiol.">
        <title>The Global Catalogue of Microorganisms (GCM) 10K type strain sequencing project: providing services to taxonomists for standard genome sequencing and annotation.</title>
        <authorList>
            <consortium name="The Broad Institute Genomics Platform"/>
            <consortium name="The Broad Institute Genome Sequencing Center for Infectious Disease"/>
            <person name="Wu L."/>
            <person name="Ma J."/>
        </authorList>
    </citation>
    <scope>NUCLEOTIDE SEQUENCE [LARGE SCALE GENOMIC DNA]</scope>
    <source>
        <strain evidence="2 3">JCM 8201</strain>
    </source>
</reference>
<dbReference type="PANTHER" id="PTHR42951:SF14">
    <property type="entry name" value="METALLO-BETA-LACTAMASE SUPERFAMILY PROTEIN"/>
    <property type="match status" value="1"/>
</dbReference>
<dbReference type="Proteomes" id="UP001501842">
    <property type="component" value="Unassembled WGS sequence"/>
</dbReference>
<dbReference type="Gene3D" id="3.60.15.10">
    <property type="entry name" value="Ribonuclease Z/Hydroxyacylglutathione hydrolase-like"/>
    <property type="match status" value="1"/>
</dbReference>
<dbReference type="Pfam" id="PF00753">
    <property type="entry name" value="Lactamase_B"/>
    <property type="match status" value="1"/>
</dbReference>